<evidence type="ECO:0000256" key="2">
    <source>
        <dbReference type="SAM" id="Phobius"/>
    </source>
</evidence>
<keyword evidence="4" id="KW-1185">Reference proteome</keyword>
<gene>
    <name evidence="3" type="ORF">PIB30_054343</name>
</gene>
<evidence type="ECO:0000313" key="3">
    <source>
        <dbReference type="EMBL" id="MED6185161.1"/>
    </source>
</evidence>
<keyword evidence="2" id="KW-0812">Transmembrane</keyword>
<protein>
    <submittedName>
        <fullName evidence="3">Uncharacterized protein</fullName>
    </submittedName>
</protein>
<feature type="transmembrane region" description="Helical" evidence="2">
    <location>
        <begin position="87"/>
        <end position="109"/>
    </location>
</feature>
<evidence type="ECO:0000256" key="1">
    <source>
        <dbReference type="SAM" id="MobiDB-lite"/>
    </source>
</evidence>
<dbReference type="Proteomes" id="UP001341840">
    <property type="component" value="Unassembled WGS sequence"/>
</dbReference>
<feature type="compositionally biased region" description="Polar residues" evidence="1">
    <location>
        <begin position="1"/>
        <end position="10"/>
    </location>
</feature>
<reference evidence="3 4" key="1">
    <citation type="journal article" date="2023" name="Plants (Basel)">
        <title>Bridging the Gap: Combining Genomics and Transcriptomics Approaches to Understand Stylosanthes scabra, an Orphan Legume from the Brazilian Caatinga.</title>
        <authorList>
            <person name="Ferreira-Neto J.R.C."/>
            <person name="da Silva M.D."/>
            <person name="Binneck E."/>
            <person name="de Melo N.F."/>
            <person name="da Silva R.H."/>
            <person name="de Melo A.L.T.M."/>
            <person name="Pandolfi V."/>
            <person name="Bustamante F.O."/>
            <person name="Brasileiro-Vidal A.C."/>
            <person name="Benko-Iseppon A.M."/>
        </authorList>
    </citation>
    <scope>NUCLEOTIDE SEQUENCE [LARGE SCALE GENOMIC DNA]</scope>
    <source>
        <tissue evidence="3">Leaves</tissue>
    </source>
</reference>
<evidence type="ECO:0000313" key="4">
    <source>
        <dbReference type="Proteomes" id="UP001341840"/>
    </source>
</evidence>
<organism evidence="3 4">
    <name type="scientific">Stylosanthes scabra</name>
    <dbReference type="NCBI Taxonomy" id="79078"/>
    <lineage>
        <taxon>Eukaryota</taxon>
        <taxon>Viridiplantae</taxon>
        <taxon>Streptophyta</taxon>
        <taxon>Embryophyta</taxon>
        <taxon>Tracheophyta</taxon>
        <taxon>Spermatophyta</taxon>
        <taxon>Magnoliopsida</taxon>
        <taxon>eudicotyledons</taxon>
        <taxon>Gunneridae</taxon>
        <taxon>Pentapetalae</taxon>
        <taxon>rosids</taxon>
        <taxon>fabids</taxon>
        <taxon>Fabales</taxon>
        <taxon>Fabaceae</taxon>
        <taxon>Papilionoideae</taxon>
        <taxon>50 kb inversion clade</taxon>
        <taxon>dalbergioids sensu lato</taxon>
        <taxon>Dalbergieae</taxon>
        <taxon>Pterocarpus clade</taxon>
        <taxon>Stylosanthes</taxon>
    </lineage>
</organism>
<dbReference type="EMBL" id="JASCZI010181656">
    <property type="protein sequence ID" value="MED6185161.1"/>
    <property type="molecule type" value="Genomic_DNA"/>
</dbReference>
<name>A0ABU6WH00_9FABA</name>
<feature type="region of interest" description="Disordered" evidence="1">
    <location>
        <begin position="1"/>
        <end position="20"/>
    </location>
</feature>
<comment type="caution">
    <text evidence="3">The sequence shown here is derived from an EMBL/GenBank/DDBJ whole genome shotgun (WGS) entry which is preliminary data.</text>
</comment>
<keyword evidence="2" id="KW-0472">Membrane</keyword>
<accession>A0ABU6WH00</accession>
<keyword evidence="2" id="KW-1133">Transmembrane helix</keyword>
<sequence length="110" mass="12104">SLSKYQTNKGENPKENPSRRFVLAFSPPPSTIVPTTLASDASSSQTASCHLPFSLSSPARVRLKECRLLRLKAIARRCLHFRPCSSAACLFILLSSLSNSARVIFWALLL</sequence>
<feature type="non-terminal residue" evidence="3">
    <location>
        <position position="1"/>
    </location>
</feature>
<proteinExistence type="predicted"/>